<comment type="function">
    <text evidence="14">Converts testosterone into 5-alpha-dihydrotestosterone and progesterone or corticosterone into their corresponding 5-alpha-3-oxosteroids. It plays a central role in sexual differentiation and androgen physiology.</text>
</comment>
<evidence type="ECO:0000256" key="7">
    <source>
        <dbReference type="ARBA" id="ARBA00022848"/>
    </source>
</evidence>
<dbReference type="EnsemblMetazoa" id="CLYHEMT000998.1">
    <property type="protein sequence ID" value="CLYHEMP000998.1"/>
    <property type="gene ID" value="CLYHEMG000998"/>
</dbReference>
<dbReference type="GO" id="GO:0007548">
    <property type="term" value="P:sex differentiation"/>
    <property type="evidence" value="ECO:0007669"/>
    <property type="project" value="UniProtKB-KW"/>
</dbReference>
<dbReference type="GO" id="GO:0005789">
    <property type="term" value="C:endoplasmic reticulum membrane"/>
    <property type="evidence" value="ECO:0007669"/>
    <property type="project" value="UniProtKB-SubCell"/>
</dbReference>
<proteinExistence type="inferred from homology"/>
<dbReference type="PANTHER" id="PTHR10556">
    <property type="entry name" value="3-OXO-5-ALPHA-STEROID 4-DEHYDROGENASE"/>
    <property type="match status" value="1"/>
</dbReference>
<comment type="catalytic activity">
    <reaction evidence="17">
        <text>17beta-hydroxy-5alpha-androstan-3-one + NADP(+) = testosterone + NADPH + H(+)</text>
        <dbReference type="Rhea" id="RHEA:50820"/>
        <dbReference type="ChEBI" id="CHEBI:15378"/>
        <dbReference type="ChEBI" id="CHEBI:16330"/>
        <dbReference type="ChEBI" id="CHEBI:17347"/>
        <dbReference type="ChEBI" id="CHEBI:57783"/>
        <dbReference type="ChEBI" id="CHEBI:58349"/>
        <dbReference type="EC" id="1.3.1.22"/>
    </reaction>
    <physiologicalReaction direction="right-to-left" evidence="17">
        <dbReference type="Rhea" id="RHEA:50822"/>
    </physiologicalReaction>
</comment>
<evidence type="ECO:0000256" key="16">
    <source>
        <dbReference type="ARBA" id="ARBA00049166"/>
    </source>
</evidence>
<keyword evidence="8" id="KW-0521">NADP</keyword>
<dbReference type="InterPro" id="IPR016636">
    <property type="entry name" value="3-oxo-5-alpha-steroid_4-DH"/>
</dbReference>
<dbReference type="AlphaFoldDB" id="A0A7M5TS43"/>
<organism evidence="20 21">
    <name type="scientific">Clytia hemisphaerica</name>
    <dbReference type="NCBI Taxonomy" id="252671"/>
    <lineage>
        <taxon>Eukaryota</taxon>
        <taxon>Metazoa</taxon>
        <taxon>Cnidaria</taxon>
        <taxon>Hydrozoa</taxon>
        <taxon>Hydroidolina</taxon>
        <taxon>Leptothecata</taxon>
        <taxon>Obeliida</taxon>
        <taxon>Clytiidae</taxon>
        <taxon>Clytia</taxon>
    </lineage>
</organism>
<protein>
    <recommendedName>
        <fullName evidence="18">3-oxo-5alpha-steroid 4-dehydrogenase (NADP(+))</fullName>
        <ecNumber evidence="18">1.3.1.22</ecNumber>
    </recommendedName>
</protein>
<name>A0A7M5TS43_9CNID</name>
<feature type="transmembrane region" description="Helical" evidence="18">
    <location>
        <begin position="165"/>
        <end position="182"/>
    </location>
</feature>
<dbReference type="FunFam" id="1.20.120.1630:FF:000002">
    <property type="entry name" value="Steroid 5 alpha-reductase 1"/>
    <property type="match status" value="1"/>
</dbReference>
<keyword evidence="10 18" id="KW-1133">Transmembrane helix</keyword>
<keyword evidence="4 18" id="KW-0812">Transmembrane</keyword>
<evidence type="ECO:0000256" key="6">
    <source>
        <dbReference type="ARBA" id="ARBA00022824"/>
    </source>
</evidence>
<evidence type="ECO:0000256" key="2">
    <source>
        <dbReference type="ARBA" id="ARBA00004477"/>
    </source>
</evidence>
<evidence type="ECO:0000313" key="21">
    <source>
        <dbReference type="Proteomes" id="UP000594262"/>
    </source>
</evidence>
<dbReference type="OrthoDB" id="5788137at2759"/>
<dbReference type="PIRSF" id="PIRSF015596">
    <property type="entry name" value="5_alpha-SR2"/>
    <property type="match status" value="1"/>
</dbReference>
<evidence type="ECO:0000256" key="13">
    <source>
        <dbReference type="ARBA" id="ARBA00023136"/>
    </source>
</evidence>
<keyword evidence="5" id="KW-0221">Differentiation</keyword>
<dbReference type="InterPro" id="IPR001104">
    <property type="entry name" value="3-oxo-5_a-steroid_4-DH_C"/>
</dbReference>
<dbReference type="PANTHER" id="PTHR10556:SF57">
    <property type="entry name" value="3-OXO-5-ALPHA-STEROID 4-DEHYDROGENASE 1"/>
    <property type="match status" value="1"/>
</dbReference>
<evidence type="ECO:0000256" key="3">
    <source>
        <dbReference type="ARBA" id="ARBA00007742"/>
    </source>
</evidence>
<evidence type="ECO:0000256" key="11">
    <source>
        <dbReference type="ARBA" id="ARBA00023002"/>
    </source>
</evidence>
<feature type="transmembrane region" description="Helical" evidence="18">
    <location>
        <begin position="222"/>
        <end position="246"/>
    </location>
</feature>
<comment type="catalytic activity">
    <reaction evidence="18">
        <text>a 3-oxo-5alpha-steroid + NADP(+) = a 3-oxo-Delta(4)-steroid + NADPH + H(+)</text>
        <dbReference type="Rhea" id="RHEA:54384"/>
        <dbReference type="ChEBI" id="CHEBI:13601"/>
        <dbReference type="ChEBI" id="CHEBI:15378"/>
        <dbReference type="ChEBI" id="CHEBI:47909"/>
        <dbReference type="ChEBI" id="CHEBI:57783"/>
        <dbReference type="ChEBI" id="CHEBI:58349"/>
        <dbReference type="EC" id="1.3.1.22"/>
    </reaction>
</comment>
<evidence type="ECO:0000256" key="8">
    <source>
        <dbReference type="ARBA" id="ARBA00022857"/>
    </source>
</evidence>
<keyword evidence="9" id="KW-0726">Sexual differentiation</keyword>
<evidence type="ECO:0000256" key="12">
    <source>
        <dbReference type="ARBA" id="ARBA00023098"/>
    </source>
</evidence>
<evidence type="ECO:0000256" key="14">
    <source>
        <dbReference type="ARBA" id="ARBA00037789"/>
    </source>
</evidence>
<evidence type="ECO:0000256" key="5">
    <source>
        <dbReference type="ARBA" id="ARBA00022782"/>
    </source>
</evidence>
<feature type="transmembrane region" description="Helical" evidence="18">
    <location>
        <begin position="69"/>
        <end position="89"/>
    </location>
</feature>
<evidence type="ECO:0000313" key="20">
    <source>
        <dbReference type="EnsemblMetazoa" id="CLYHEMP000998.1"/>
    </source>
</evidence>
<dbReference type="GO" id="GO:0030154">
    <property type="term" value="P:cell differentiation"/>
    <property type="evidence" value="ECO:0007669"/>
    <property type="project" value="UniProtKB-KW"/>
</dbReference>
<comment type="similarity">
    <text evidence="3 18">Belongs to the steroid 5-alpha reductase family.</text>
</comment>
<sequence>MENILEDLQKHLNNFLDKEFFILHFCSSLMMFTGCLVYVILFFQPATYGRYSNATGNLLFCAIPARTAWFLQEVPAFMVSVVLVFLVFLEWLPGGYTRTQLFVLSWFICHYFQRSFIYSLSITGGKPTPFYAFFLAFVFCTGNGYMQARGALLLSNYPDDLLTKLRVTLGLVLFCLGIYSNMKCDHMLRNLRKPGETGYKIPRGFLFDYVSCGNFFGEIIEWIGFAIASWSTVGAAFAFFTIANLVPRAVTHHRFYHQKFDDYPKSRKAVIPFLL</sequence>
<dbReference type="PROSITE" id="PS50244">
    <property type="entry name" value="S5A_REDUCTASE"/>
    <property type="match status" value="1"/>
</dbReference>
<keyword evidence="21" id="KW-1185">Reference proteome</keyword>
<reference evidence="20" key="1">
    <citation type="submission" date="2021-01" db="UniProtKB">
        <authorList>
            <consortium name="EnsemblMetazoa"/>
        </authorList>
    </citation>
    <scope>IDENTIFICATION</scope>
</reference>
<keyword evidence="12" id="KW-0443">Lipid metabolism</keyword>
<dbReference type="Gene3D" id="1.20.120.1630">
    <property type="match status" value="1"/>
</dbReference>
<feature type="transmembrane region" description="Helical" evidence="18">
    <location>
        <begin position="21"/>
        <end position="43"/>
    </location>
</feature>
<evidence type="ECO:0000259" key="19">
    <source>
        <dbReference type="Pfam" id="PF02544"/>
    </source>
</evidence>
<keyword evidence="13 18" id="KW-0472">Membrane</keyword>
<evidence type="ECO:0000256" key="1">
    <source>
        <dbReference type="ARBA" id="ARBA00004154"/>
    </source>
</evidence>
<feature type="domain" description="3-oxo-5-alpha-steroid 4-dehydrogenase C-terminal" evidence="19">
    <location>
        <begin position="127"/>
        <end position="275"/>
    </location>
</feature>
<comment type="catalytic activity">
    <reaction evidence="15">
        <text>5alpha-pregnane-3,20-dione + NADP(+) = progesterone + NADPH + H(+)</text>
        <dbReference type="Rhea" id="RHEA:21952"/>
        <dbReference type="ChEBI" id="CHEBI:15378"/>
        <dbReference type="ChEBI" id="CHEBI:17026"/>
        <dbReference type="ChEBI" id="CHEBI:28952"/>
        <dbReference type="ChEBI" id="CHEBI:57783"/>
        <dbReference type="ChEBI" id="CHEBI:58349"/>
        <dbReference type="EC" id="1.3.1.22"/>
    </reaction>
    <physiologicalReaction direction="right-to-left" evidence="15">
        <dbReference type="Rhea" id="RHEA:21954"/>
    </physiologicalReaction>
</comment>
<evidence type="ECO:0000256" key="15">
    <source>
        <dbReference type="ARBA" id="ARBA00048292"/>
    </source>
</evidence>
<dbReference type="GO" id="GO:0047751">
    <property type="term" value="F:3-oxo-5-alpha-steroid 4-dehydrogenase (NADP+) activity"/>
    <property type="evidence" value="ECO:0007669"/>
    <property type="project" value="UniProtKB-EC"/>
</dbReference>
<keyword evidence="11" id="KW-0560">Oxidoreductase</keyword>
<keyword evidence="7" id="KW-0492">Microsome</keyword>
<evidence type="ECO:0000256" key="4">
    <source>
        <dbReference type="ARBA" id="ARBA00022692"/>
    </source>
</evidence>
<dbReference type="RefSeq" id="XP_066912224.1">
    <property type="nucleotide sequence ID" value="XM_067056123.1"/>
</dbReference>
<keyword evidence="6" id="KW-0256">Endoplasmic reticulum</keyword>
<comment type="catalytic activity">
    <reaction evidence="16">
        <text>androst-4-ene-3,17-dione + NADPH + H(+) = 5alpha-androstan-3,17-dione + NADP(+)</text>
        <dbReference type="Rhea" id="RHEA:50816"/>
        <dbReference type="ChEBI" id="CHEBI:15378"/>
        <dbReference type="ChEBI" id="CHEBI:15994"/>
        <dbReference type="ChEBI" id="CHEBI:16422"/>
        <dbReference type="ChEBI" id="CHEBI:57783"/>
        <dbReference type="ChEBI" id="CHEBI:58349"/>
    </reaction>
    <physiologicalReaction direction="left-to-right" evidence="16">
        <dbReference type="Rhea" id="RHEA:50817"/>
    </physiologicalReaction>
</comment>
<dbReference type="GeneID" id="136799411"/>
<dbReference type="EC" id="1.3.1.22" evidence="18"/>
<comment type="subcellular location">
    <subcellularLocation>
        <location evidence="2">Endoplasmic reticulum membrane</location>
        <topology evidence="2">Multi-pass membrane protein</topology>
    </subcellularLocation>
    <subcellularLocation>
        <location evidence="1">Microsome membrane</location>
        <topology evidence="1">Multi-pass membrane protein</topology>
    </subcellularLocation>
</comment>
<dbReference type="Proteomes" id="UP000594262">
    <property type="component" value="Unplaced"/>
</dbReference>
<evidence type="ECO:0000256" key="17">
    <source>
        <dbReference type="ARBA" id="ARBA00049397"/>
    </source>
</evidence>
<evidence type="ECO:0000256" key="18">
    <source>
        <dbReference type="PIRNR" id="PIRNR015596"/>
    </source>
</evidence>
<evidence type="ECO:0000256" key="10">
    <source>
        <dbReference type="ARBA" id="ARBA00022989"/>
    </source>
</evidence>
<dbReference type="Pfam" id="PF02544">
    <property type="entry name" value="Steroid_dh"/>
    <property type="match status" value="1"/>
</dbReference>
<dbReference type="GO" id="GO:0006702">
    <property type="term" value="P:androgen biosynthetic process"/>
    <property type="evidence" value="ECO:0007669"/>
    <property type="project" value="UniProtKB-ARBA"/>
</dbReference>
<accession>A0A7M5TS43</accession>
<dbReference type="InterPro" id="IPR039357">
    <property type="entry name" value="SRD5A/TECR"/>
</dbReference>
<evidence type="ECO:0000256" key="9">
    <source>
        <dbReference type="ARBA" id="ARBA00022928"/>
    </source>
</evidence>